<reference evidence="1 2" key="1">
    <citation type="submission" date="2015-09" db="EMBL/GenBank/DDBJ databases">
        <title>Sorangium comparison.</title>
        <authorList>
            <person name="Zaburannyi N."/>
            <person name="Bunk B."/>
            <person name="Overmann J."/>
            <person name="Mueller R."/>
        </authorList>
    </citation>
    <scope>NUCLEOTIDE SEQUENCE [LARGE SCALE GENOMIC DNA]</scope>
    <source>
        <strain evidence="1 2">So ce26</strain>
    </source>
</reference>
<dbReference type="Proteomes" id="UP000238348">
    <property type="component" value="Chromosome"/>
</dbReference>
<gene>
    <name evidence="1" type="ORF">SOCE26_091290</name>
</gene>
<organism evidence="1 2">
    <name type="scientific">Sorangium cellulosum</name>
    <name type="common">Polyangium cellulosum</name>
    <dbReference type="NCBI Taxonomy" id="56"/>
    <lineage>
        <taxon>Bacteria</taxon>
        <taxon>Pseudomonadati</taxon>
        <taxon>Myxococcota</taxon>
        <taxon>Polyangia</taxon>
        <taxon>Polyangiales</taxon>
        <taxon>Polyangiaceae</taxon>
        <taxon>Sorangium</taxon>
    </lineage>
</organism>
<dbReference type="AlphaFoldDB" id="A0A2L0F7W0"/>
<sequence>MPVPRDVATAVPDRASWALAYIKQGGSDFEIYRLLSSIPGVPICHLLHYLQMAGEKVAKAYRFRDTDTDEDRLTTEHVAFSRFMQSYLGSPEIKQRYAGKDELLRETVKVARKLAREIEKLAPAVDREISPANAEYPGSDDGRVARAVRVHVSQPHAADRARR</sequence>
<proteinExistence type="predicted"/>
<dbReference type="EMBL" id="CP012673">
    <property type="protein sequence ID" value="AUX47607.1"/>
    <property type="molecule type" value="Genomic_DNA"/>
</dbReference>
<accession>A0A2L0F7W0</accession>
<evidence type="ECO:0000313" key="2">
    <source>
        <dbReference type="Proteomes" id="UP000238348"/>
    </source>
</evidence>
<protein>
    <submittedName>
        <fullName evidence="1">Uncharacterized protein</fullName>
    </submittedName>
</protein>
<evidence type="ECO:0000313" key="1">
    <source>
        <dbReference type="EMBL" id="AUX47607.1"/>
    </source>
</evidence>
<name>A0A2L0F7W0_SORCE</name>